<dbReference type="InterPro" id="IPR025398">
    <property type="entry name" value="DUF4371"/>
</dbReference>
<dbReference type="RefSeq" id="XP_016657782.1">
    <property type="nucleotide sequence ID" value="XM_016802293.1"/>
</dbReference>
<dbReference type="KEGG" id="api:100168330"/>
<dbReference type="Proteomes" id="UP000007819">
    <property type="component" value="Chromosome A2"/>
</dbReference>
<evidence type="ECO:0000256" key="1">
    <source>
        <dbReference type="SAM" id="MobiDB-lite"/>
    </source>
</evidence>
<dbReference type="SMART" id="SM00597">
    <property type="entry name" value="ZnF_TTF"/>
    <property type="match status" value="1"/>
</dbReference>
<feature type="region of interest" description="Disordered" evidence="1">
    <location>
        <begin position="1"/>
        <end position="23"/>
    </location>
</feature>
<reference evidence="4" key="1">
    <citation type="submission" date="2010-06" db="EMBL/GenBank/DDBJ databases">
        <authorList>
            <person name="Jiang H."/>
            <person name="Abraham K."/>
            <person name="Ali S."/>
            <person name="Alsbrooks S.L."/>
            <person name="Anim B.N."/>
            <person name="Anosike U.S."/>
            <person name="Attaway T."/>
            <person name="Bandaranaike D.P."/>
            <person name="Battles P.K."/>
            <person name="Bell S.N."/>
            <person name="Bell A.V."/>
            <person name="Beltran B."/>
            <person name="Bickham C."/>
            <person name="Bustamante Y."/>
            <person name="Caleb T."/>
            <person name="Canada A."/>
            <person name="Cardenas V."/>
            <person name="Carter K."/>
            <person name="Chacko J."/>
            <person name="Chandrabose M.N."/>
            <person name="Chavez D."/>
            <person name="Chavez A."/>
            <person name="Chen L."/>
            <person name="Chu H.-S."/>
            <person name="Claassen K.J."/>
            <person name="Cockrell R."/>
            <person name="Collins M."/>
            <person name="Cooper J.A."/>
            <person name="Cree A."/>
            <person name="Curry S.M."/>
            <person name="Da Y."/>
            <person name="Dao M.D."/>
            <person name="Das B."/>
            <person name="Davila M.-L."/>
            <person name="Davy-Carroll L."/>
            <person name="Denson S."/>
            <person name="Dinh H."/>
            <person name="Ebong V.E."/>
            <person name="Edwards J.R."/>
            <person name="Egan A."/>
            <person name="El-Daye J."/>
            <person name="Escobedo L."/>
            <person name="Fernandez S."/>
            <person name="Fernando P.R."/>
            <person name="Flagg N."/>
            <person name="Forbes L.D."/>
            <person name="Fowler R.G."/>
            <person name="Fu Q."/>
            <person name="Gabisi R.A."/>
            <person name="Ganer J."/>
            <person name="Garbino Pronczuk A."/>
            <person name="Garcia R.M."/>
            <person name="Garner T."/>
            <person name="Garrett T.E."/>
            <person name="Gonzalez D.A."/>
            <person name="Hamid H."/>
            <person name="Hawkins E.S."/>
            <person name="Hirani K."/>
            <person name="Hogues M.E."/>
            <person name="Hollins B."/>
            <person name="Hsiao C.-H."/>
            <person name="Jabil R."/>
            <person name="James M.L."/>
            <person name="Jhangiani S.N."/>
            <person name="Johnson B."/>
            <person name="Johnson Q."/>
            <person name="Joshi V."/>
            <person name="Kalu J.B."/>
            <person name="Kam C."/>
            <person name="Kashfia A."/>
            <person name="Keebler J."/>
            <person name="Kisamo H."/>
            <person name="Kovar C.L."/>
            <person name="Lago L.A."/>
            <person name="Lai C.-Y."/>
            <person name="Laidlaw J."/>
            <person name="Lara F."/>
            <person name="Le T.-K."/>
            <person name="Lee S.L."/>
            <person name="Legall F.H."/>
            <person name="Lemon S.J."/>
            <person name="Lewis L.R."/>
            <person name="Li B."/>
            <person name="Liu Y."/>
            <person name="Liu Y.-S."/>
            <person name="Lopez J."/>
            <person name="Lozado R.J."/>
            <person name="Lu J."/>
            <person name="Madu R.C."/>
            <person name="Maheshwari M."/>
            <person name="Maheshwari R."/>
            <person name="Malloy K."/>
            <person name="Martinez E."/>
            <person name="Mathew T."/>
            <person name="Mercado I.C."/>
            <person name="Mercado C."/>
            <person name="Meyer B."/>
            <person name="Montgomery K."/>
            <person name="Morgan M.B."/>
            <person name="Munidasa M."/>
            <person name="Nazareth L.V."/>
            <person name="Nelson J."/>
            <person name="Ng B.M."/>
            <person name="Nguyen N.B."/>
            <person name="Nguyen P.Q."/>
            <person name="Nguyen T."/>
            <person name="Obregon M."/>
            <person name="Okwuonu G.O."/>
            <person name="Onwere C.G."/>
            <person name="Orozco G."/>
            <person name="Parra A."/>
            <person name="Patel S."/>
            <person name="Patil S."/>
            <person name="Perez A."/>
            <person name="Perez Y."/>
            <person name="Pham C."/>
            <person name="Primus E.L."/>
            <person name="Pu L.-L."/>
            <person name="Puazo M."/>
            <person name="Qin X."/>
            <person name="Quiroz J.B."/>
            <person name="Reese J."/>
            <person name="Richards S."/>
            <person name="Rives C.M."/>
            <person name="Robberts R."/>
            <person name="Ruiz S.J."/>
            <person name="Ruiz M.J."/>
            <person name="Santibanez J."/>
            <person name="Schneider B.W."/>
            <person name="Sisson I."/>
            <person name="Smith M."/>
            <person name="Sodergren E."/>
            <person name="Song X.-Z."/>
            <person name="Song B.B."/>
            <person name="Summersgill H."/>
            <person name="Thelus R."/>
            <person name="Thornton R.D."/>
            <person name="Trejos Z.Y."/>
            <person name="Usmani K."/>
            <person name="Vattathil S."/>
            <person name="Villasana D."/>
            <person name="Walker D.L."/>
            <person name="Wang S."/>
            <person name="Wang K."/>
            <person name="White C.S."/>
            <person name="Williams A.C."/>
            <person name="Williamson J."/>
            <person name="Wilson K."/>
            <person name="Woghiren I.O."/>
            <person name="Woodworth J.R."/>
            <person name="Worley K.C."/>
            <person name="Wright R.A."/>
            <person name="Wu W."/>
            <person name="Young L."/>
            <person name="Zhang L."/>
            <person name="Zhang J."/>
            <person name="Zhu Y."/>
            <person name="Muzny D.M."/>
            <person name="Weinstock G."/>
            <person name="Gibbs R.A."/>
        </authorList>
    </citation>
    <scope>NUCLEOTIDE SEQUENCE [LARGE SCALE GENOMIC DNA]</scope>
    <source>
        <strain evidence="4">LSR1</strain>
    </source>
</reference>
<keyword evidence="4" id="KW-1185">Reference proteome</keyword>
<dbReference type="GeneID" id="100168330"/>
<dbReference type="PANTHER" id="PTHR45749">
    <property type="match status" value="1"/>
</dbReference>
<dbReference type="SUPFAM" id="SSF53098">
    <property type="entry name" value="Ribonuclease H-like"/>
    <property type="match status" value="1"/>
</dbReference>
<evidence type="ECO:0000313" key="4">
    <source>
        <dbReference type="Proteomes" id="UP000007819"/>
    </source>
</evidence>
<dbReference type="Pfam" id="PF14291">
    <property type="entry name" value="DUF4371"/>
    <property type="match status" value="1"/>
</dbReference>
<evidence type="ECO:0000259" key="2">
    <source>
        <dbReference type="SMART" id="SM00597"/>
    </source>
</evidence>
<reference evidence="3" key="2">
    <citation type="submission" date="2022-06" db="UniProtKB">
        <authorList>
            <consortium name="EnsemblMetazoa"/>
        </authorList>
    </citation>
    <scope>IDENTIFICATION</scope>
</reference>
<name>A0A8R2H6Q6_ACYPI</name>
<organism evidence="3 4">
    <name type="scientific">Acyrthosiphon pisum</name>
    <name type="common">Pea aphid</name>
    <dbReference type="NCBI Taxonomy" id="7029"/>
    <lineage>
        <taxon>Eukaryota</taxon>
        <taxon>Metazoa</taxon>
        <taxon>Ecdysozoa</taxon>
        <taxon>Arthropoda</taxon>
        <taxon>Hexapoda</taxon>
        <taxon>Insecta</taxon>
        <taxon>Pterygota</taxon>
        <taxon>Neoptera</taxon>
        <taxon>Paraneoptera</taxon>
        <taxon>Hemiptera</taxon>
        <taxon>Sternorrhyncha</taxon>
        <taxon>Aphidomorpha</taxon>
        <taxon>Aphidoidea</taxon>
        <taxon>Aphididae</taxon>
        <taxon>Macrosiphini</taxon>
        <taxon>Acyrthosiphon</taxon>
    </lineage>
</organism>
<feature type="domain" description="TTF-type" evidence="2">
    <location>
        <begin position="214"/>
        <end position="299"/>
    </location>
</feature>
<accession>A0A8R2H6Q6</accession>
<dbReference type="EnsemblMetazoa" id="XM_016802293.1">
    <property type="protein sequence ID" value="XP_016657782.1"/>
    <property type="gene ID" value="LOC100168330"/>
</dbReference>
<dbReference type="PANTHER" id="PTHR45749:SF23">
    <property type="entry name" value="ZINC FINGER MYM-TYPE PROTEIN 1-LIKE"/>
    <property type="match status" value="1"/>
</dbReference>
<dbReference type="OrthoDB" id="10063284at2759"/>
<evidence type="ECO:0000313" key="3">
    <source>
        <dbReference type="EnsemblMetazoa" id="XP_016657782.1"/>
    </source>
</evidence>
<dbReference type="InterPro" id="IPR006580">
    <property type="entry name" value="Znf_TTF"/>
</dbReference>
<sequence length="790" mass="90151">MALKRVKASGACNRKEAKKKKEKLNEVIKKTNKINTMFKQREEHSENHGSLDNVDHNINEPPSVEAVVTSEEHDINYSEVLEIPGEPPSVEAVVTSEEHDINYSEVLEIPGEPPSVEAVVTSEEHDINYSEVLEIPGEPPSVEAVVTSEEHDINYSEVLEIPGSDPAEWKINSCTIDYICKNGFSQNLDSSFSQSKRIYQSVRRGSFRNINRYVNKSFFETVLVNGKKCPRKYLVYSQSKGSVFCVPCYLFNNTSAFSKNGFSDWKRPKSIDKHENSLSHKTCVVKMKNRSSELNNVNEVLTFQLETEKIYWKNVLTRVCAVVKSLSSRGLPFRGDNENIGSLHNGNFLMCLEMIAEFDPFLANHLANYGNPGKGYTSYLSHSTYEQFIKLMATKVQNQIVEEVINAQYFSIVIDSTPDIAHVDQLSFILRYVNNKGLPVERFLCFLENVGHKSQCMADTVFSILKKYNIDIAYLRGQSYDNAKNMSGIYSGLQARIKEVSPLADFVPCSAHSLNLVGSCAASCLKSTLKNLSETRWSAREDACKAINQNWDSVKQSLCDISENINEKSITQNEARGLLRLMNRFEVTFMSLFWGDLLQRFNVVSKHLQSVNIDVCKVCDQYEALIKYVVNLRSDEMFQHYEVLAMKKCSDNCYETIYKRKKKRTKHHDETASIIKNEINLTGSLEFKVNTYLVICDSIIKELTSRKLAYDNVITKYSFFLRLTKIKPSEVRVSAEHLYSMYTKDLDVTFINECVHFQSYIQSMKNSPSTIIDMSSMLKIEGLEDIYPYM</sequence>
<dbReference type="InterPro" id="IPR012337">
    <property type="entry name" value="RNaseH-like_sf"/>
</dbReference>
<proteinExistence type="predicted"/>
<protein>
    <recommendedName>
        <fullName evidence="2">TTF-type domain-containing protein</fullName>
    </recommendedName>
</protein>
<dbReference type="AlphaFoldDB" id="A0A8R2H6Q6"/>